<evidence type="ECO:0000313" key="9">
    <source>
        <dbReference type="EMBL" id="OAB46861.1"/>
    </source>
</evidence>
<keyword evidence="7" id="KW-0812">Transmembrane</keyword>
<comment type="caution">
    <text evidence="9">The sequence shown here is derived from an EMBL/GenBank/DDBJ whole genome shotgun (WGS) entry which is preliminary data.</text>
</comment>
<comment type="subcellular location">
    <subcellularLocation>
        <location evidence="1">Cell membrane</location>
        <topology evidence="1">Multi-pass membrane protein</topology>
    </subcellularLocation>
</comment>
<gene>
    <name evidence="9" type="ORF">PBAT_09360</name>
</gene>
<dbReference type="SMART" id="SM00387">
    <property type="entry name" value="HATPase_c"/>
    <property type="match status" value="1"/>
</dbReference>
<dbReference type="Pfam" id="PF02518">
    <property type="entry name" value="HATPase_c"/>
    <property type="match status" value="1"/>
</dbReference>
<dbReference type="InterPro" id="IPR010559">
    <property type="entry name" value="Sig_transdc_His_kin_internal"/>
</dbReference>
<dbReference type="AlphaFoldDB" id="A0A168PKT3"/>
<dbReference type="SUPFAM" id="SSF55874">
    <property type="entry name" value="ATPase domain of HSP90 chaperone/DNA topoisomerase II/histidine kinase"/>
    <property type="match status" value="1"/>
</dbReference>
<evidence type="ECO:0000256" key="6">
    <source>
        <dbReference type="ARBA" id="ARBA00023136"/>
    </source>
</evidence>
<keyword evidence="10" id="KW-1185">Reference proteome</keyword>
<feature type="transmembrane region" description="Helical" evidence="7">
    <location>
        <begin position="12"/>
        <end position="34"/>
    </location>
</feature>
<keyword evidence="4" id="KW-0808">Transferase</keyword>
<keyword evidence="7" id="KW-1133">Transmembrane helix</keyword>
<feature type="transmembrane region" description="Helical" evidence="7">
    <location>
        <begin position="296"/>
        <end position="316"/>
    </location>
</feature>
<dbReference type="PROSITE" id="PS50885">
    <property type="entry name" value="HAMP"/>
    <property type="match status" value="1"/>
</dbReference>
<evidence type="ECO:0000256" key="2">
    <source>
        <dbReference type="ARBA" id="ARBA00022475"/>
    </source>
</evidence>
<evidence type="ECO:0000259" key="8">
    <source>
        <dbReference type="PROSITE" id="PS50885"/>
    </source>
</evidence>
<dbReference type="EMBL" id="LVJI01000014">
    <property type="protein sequence ID" value="OAB46861.1"/>
    <property type="molecule type" value="Genomic_DNA"/>
</dbReference>
<dbReference type="InterPro" id="IPR003594">
    <property type="entry name" value="HATPase_dom"/>
</dbReference>
<dbReference type="Proteomes" id="UP000077355">
    <property type="component" value="Unassembled WGS sequence"/>
</dbReference>
<evidence type="ECO:0000256" key="7">
    <source>
        <dbReference type="SAM" id="Phobius"/>
    </source>
</evidence>
<protein>
    <recommendedName>
        <fullName evidence="8">HAMP domain-containing protein</fullName>
    </recommendedName>
</protein>
<evidence type="ECO:0000256" key="3">
    <source>
        <dbReference type="ARBA" id="ARBA00022553"/>
    </source>
</evidence>
<dbReference type="Gene3D" id="6.10.340.10">
    <property type="match status" value="1"/>
</dbReference>
<dbReference type="RefSeq" id="WP_068648827.1">
    <property type="nucleotide sequence ID" value="NZ_CP043611.1"/>
</dbReference>
<keyword evidence="6 7" id="KW-0472">Membrane</keyword>
<keyword evidence="5" id="KW-0418">Kinase</keyword>
<dbReference type="Pfam" id="PF00672">
    <property type="entry name" value="HAMP"/>
    <property type="match status" value="1"/>
</dbReference>
<evidence type="ECO:0000313" key="10">
    <source>
        <dbReference type="Proteomes" id="UP000077355"/>
    </source>
</evidence>
<dbReference type="OrthoDB" id="9776552at2"/>
<dbReference type="GO" id="GO:0005886">
    <property type="term" value="C:plasma membrane"/>
    <property type="evidence" value="ECO:0007669"/>
    <property type="project" value="UniProtKB-SubCell"/>
</dbReference>
<evidence type="ECO:0000256" key="4">
    <source>
        <dbReference type="ARBA" id="ARBA00022679"/>
    </source>
</evidence>
<dbReference type="Gene3D" id="3.30.565.10">
    <property type="entry name" value="Histidine kinase-like ATPase, C-terminal domain"/>
    <property type="match status" value="1"/>
</dbReference>
<dbReference type="CDD" id="cd06225">
    <property type="entry name" value="HAMP"/>
    <property type="match status" value="1"/>
</dbReference>
<organism evidence="9 10">
    <name type="scientific">Paenibacillus antarcticus</name>
    <dbReference type="NCBI Taxonomy" id="253703"/>
    <lineage>
        <taxon>Bacteria</taxon>
        <taxon>Bacillati</taxon>
        <taxon>Bacillota</taxon>
        <taxon>Bacilli</taxon>
        <taxon>Bacillales</taxon>
        <taxon>Paenibacillaceae</taxon>
        <taxon>Paenibacillus</taxon>
    </lineage>
</organism>
<evidence type="ECO:0000256" key="5">
    <source>
        <dbReference type="ARBA" id="ARBA00022777"/>
    </source>
</evidence>
<name>A0A168PKT3_9BACL</name>
<evidence type="ECO:0000256" key="1">
    <source>
        <dbReference type="ARBA" id="ARBA00004651"/>
    </source>
</evidence>
<dbReference type="GO" id="GO:0000155">
    <property type="term" value="F:phosphorelay sensor kinase activity"/>
    <property type="evidence" value="ECO:0007669"/>
    <property type="project" value="InterPro"/>
</dbReference>
<dbReference type="SMART" id="SM00304">
    <property type="entry name" value="HAMP"/>
    <property type="match status" value="1"/>
</dbReference>
<keyword evidence="2" id="KW-1003">Cell membrane</keyword>
<dbReference type="PANTHER" id="PTHR34220">
    <property type="entry name" value="SENSOR HISTIDINE KINASE YPDA"/>
    <property type="match status" value="1"/>
</dbReference>
<accession>A0A168PKT3</accession>
<feature type="domain" description="HAMP" evidence="8">
    <location>
        <begin position="317"/>
        <end position="365"/>
    </location>
</feature>
<proteinExistence type="predicted"/>
<reference evidence="9 10" key="1">
    <citation type="submission" date="2016-03" db="EMBL/GenBank/DDBJ databases">
        <title>Draft genome sequence of Paenibacillus antarcticus CECT 5836.</title>
        <authorList>
            <person name="Shin S.-K."/>
            <person name="Yi H."/>
        </authorList>
    </citation>
    <scope>NUCLEOTIDE SEQUENCE [LARGE SCALE GENOMIC DNA]</scope>
    <source>
        <strain evidence="9 10">CECT 5836</strain>
    </source>
</reference>
<dbReference type="InterPro" id="IPR003660">
    <property type="entry name" value="HAMP_dom"/>
</dbReference>
<sequence length="593" mass="67688">MHKKLRMSTILRSFIILVVIVPVILICTFILNIYERDILQQNTGRSLQTSQAVAYSVSQEINRMEGLFASISLDQDVKLAISDVHNKSGFEKQLANNKLEVVIEKYTASVSGRVLSVNFLFDNGVTYSYLKNLMNEQTLIRQQAWYSETLRTPDIANFLGMLPNAIYGNYSPYMMATAFSPSDTNQMNKLEMILFTFESGTFDPILQSRDNSESVLHIVNENGEIIASNTITTRGNLIPYKLRTEIGRDVKGSFIGDIENSKELMTYAKVKNTNWYIVQIIPYSDLMGNYRNVNSIVWILAILIISSFVLISFYFVSIVTKPIRELVRVTEGDLKSRYTGSGSLEMVSLGQSFNLMTDQVQELIDQHKRQEVEKRKAEFAALQSQINPHFLINTLNTIKYMALISKADNIRNMTHALTNLLASSFNRGGLLTTIAEEVEHLKHYLYIMEIRFGRPIQLEWDIDSELSKHYLLKLLIQPILENSIIHGLKEVNYPGRIDIIIKTEEEDLIITISDNGAGMPEDAMTESDDSTPIYKFSGMGNRNVHRRIQLHYGERYGLQYEPNYPQGTKVRIRLPLIIVPDDEELANNTREIS</sequence>
<dbReference type="InterPro" id="IPR050640">
    <property type="entry name" value="Bact_2-comp_sensor_kinase"/>
</dbReference>
<keyword evidence="3" id="KW-0597">Phosphoprotein</keyword>
<dbReference type="PANTHER" id="PTHR34220:SF7">
    <property type="entry name" value="SENSOR HISTIDINE KINASE YPDA"/>
    <property type="match status" value="1"/>
</dbReference>
<dbReference type="InterPro" id="IPR036890">
    <property type="entry name" value="HATPase_C_sf"/>
</dbReference>
<dbReference type="Pfam" id="PF06580">
    <property type="entry name" value="His_kinase"/>
    <property type="match status" value="1"/>
</dbReference>